<dbReference type="PANTHER" id="PTHR11439:SF515">
    <property type="entry name" value="GAG-POL POLYPROTEIN"/>
    <property type="match status" value="1"/>
</dbReference>
<feature type="region of interest" description="Disordered" evidence="1">
    <location>
        <begin position="143"/>
        <end position="169"/>
    </location>
</feature>
<evidence type="ECO:0000313" key="5">
    <source>
        <dbReference type="Proteomes" id="UP000734854"/>
    </source>
</evidence>
<dbReference type="InterPro" id="IPR012337">
    <property type="entry name" value="RNaseH-like_sf"/>
</dbReference>
<dbReference type="PANTHER" id="PTHR11439">
    <property type="entry name" value="GAG-POL-RELATED RETROTRANSPOSON"/>
    <property type="match status" value="1"/>
</dbReference>
<feature type="domain" description="Retroviral polymerase SH3-like" evidence="3">
    <location>
        <begin position="59"/>
        <end position="102"/>
    </location>
</feature>
<sequence>MARSLLKGTHMLVRFWGETVRHAIYLLNRLPTKALGECTAFEAWMGRKPQLAHLRVFGCVTYVKNISSHLKKLDDRSSPMVYLGVEEGCKAHRLFDPRHGKLQVPEFMVVDAFGTDEVIVAADIEAATEDVTTLTVAVVPMTGASSPSTPSSNTHTASSPSITNSPESYEGPVHFRSIADIYVNTEEVIGIDEEEEGELGFKKCAQEHVVYTRGEGEASILVGVHVDDLIVIGSNTEKINKFKQQMMIEFEMSDLGILSYYLGIEVKQQKSRILLRQSAYAKKILSQFKMADYNTTKHPMEPKTRLHKDLEGTPVDATEYRRIIGCLRYLLYTRPDLSYSVGMASRYMERPTIMHHKVVKQILRYLKGTIYFGLVYIKGPQEIGIFGYLNKDLADDLDGRKNTKFMATANAAYHALWLRSLASELTGVEPKQIVVEFVNTGEQRANTLTKALPGVKLATMRQLLGVRDLQPCQD</sequence>
<evidence type="ECO:0000259" key="3">
    <source>
        <dbReference type="Pfam" id="PF25597"/>
    </source>
</evidence>
<evidence type="ECO:0000256" key="1">
    <source>
        <dbReference type="SAM" id="MobiDB-lite"/>
    </source>
</evidence>
<dbReference type="InterPro" id="IPR043502">
    <property type="entry name" value="DNA/RNA_pol_sf"/>
</dbReference>
<dbReference type="Proteomes" id="UP000734854">
    <property type="component" value="Unassembled WGS sequence"/>
</dbReference>
<name>A0A8J5GC54_ZINOF</name>
<dbReference type="AlphaFoldDB" id="A0A8J5GC54"/>
<protein>
    <recommendedName>
        <fullName evidence="6">Reverse transcriptase Ty1/copia-type domain-containing protein</fullName>
    </recommendedName>
</protein>
<evidence type="ECO:0000313" key="4">
    <source>
        <dbReference type="EMBL" id="KAG6496742.1"/>
    </source>
</evidence>
<evidence type="ECO:0008006" key="6">
    <source>
        <dbReference type="Google" id="ProtNLM"/>
    </source>
</evidence>
<organism evidence="4 5">
    <name type="scientific">Zingiber officinale</name>
    <name type="common">Ginger</name>
    <name type="synonym">Amomum zingiber</name>
    <dbReference type="NCBI Taxonomy" id="94328"/>
    <lineage>
        <taxon>Eukaryota</taxon>
        <taxon>Viridiplantae</taxon>
        <taxon>Streptophyta</taxon>
        <taxon>Embryophyta</taxon>
        <taxon>Tracheophyta</taxon>
        <taxon>Spermatophyta</taxon>
        <taxon>Magnoliopsida</taxon>
        <taxon>Liliopsida</taxon>
        <taxon>Zingiberales</taxon>
        <taxon>Zingiberaceae</taxon>
        <taxon>Zingiber</taxon>
    </lineage>
</organism>
<dbReference type="SUPFAM" id="SSF53098">
    <property type="entry name" value="Ribonuclease H-like"/>
    <property type="match status" value="1"/>
</dbReference>
<dbReference type="InterPro" id="IPR057670">
    <property type="entry name" value="SH3_retrovirus"/>
</dbReference>
<evidence type="ECO:0000259" key="2">
    <source>
        <dbReference type="Pfam" id="PF07727"/>
    </source>
</evidence>
<dbReference type="Pfam" id="PF25597">
    <property type="entry name" value="SH3_retrovirus"/>
    <property type="match status" value="1"/>
</dbReference>
<dbReference type="InterPro" id="IPR013103">
    <property type="entry name" value="RVT_2"/>
</dbReference>
<keyword evidence="5" id="KW-1185">Reference proteome</keyword>
<dbReference type="Pfam" id="PF07727">
    <property type="entry name" value="RVT_2"/>
    <property type="match status" value="1"/>
</dbReference>
<feature type="compositionally biased region" description="Low complexity" evidence="1">
    <location>
        <begin position="145"/>
        <end position="161"/>
    </location>
</feature>
<comment type="caution">
    <text evidence="4">The sequence shown here is derived from an EMBL/GenBank/DDBJ whole genome shotgun (WGS) entry which is preliminary data.</text>
</comment>
<dbReference type="EMBL" id="JACMSC010000012">
    <property type="protein sequence ID" value="KAG6496742.1"/>
    <property type="molecule type" value="Genomic_DNA"/>
</dbReference>
<gene>
    <name evidence="4" type="ORF">ZIOFF_044614</name>
</gene>
<reference evidence="4 5" key="1">
    <citation type="submission" date="2020-08" db="EMBL/GenBank/DDBJ databases">
        <title>Plant Genome Project.</title>
        <authorList>
            <person name="Zhang R.-G."/>
        </authorList>
    </citation>
    <scope>NUCLEOTIDE SEQUENCE [LARGE SCALE GENOMIC DNA]</scope>
    <source>
        <tissue evidence="4">Rhizome</tissue>
    </source>
</reference>
<feature type="domain" description="Reverse transcriptase Ty1/copia-type" evidence="2">
    <location>
        <begin position="198"/>
        <end position="301"/>
    </location>
</feature>
<proteinExistence type="predicted"/>
<dbReference type="SUPFAM" id="SSF56672">
    <property type="entry name" value="DNA/RNA polymerases"/>
    <property type="match status" value="1"/>
</dbReference>
<accession>A0A8J5GC54</accession>